<dbReference type="SUPFAM" id="SSF89447">
    <property type="entry name" value="AbrB/MazE/MraZ-like"/>
    <property type="match status" value="1"/>
</dbReference>
<accession>A0A3B0TR62</accession>
<gene>
    <name evidence="1" type="ORF">MNBD_ACTINO02-1626</name>
</gene>
<reference evidence="1" key="1">
    <citation type="submission" date="2018-06" db="EMBL/GenBank/DDBJ databases">
        <authorList>
            <person name="Zhirakovskaya E."/>
        </authorList>
    </citation>
    <scope>NUCLEOTIDE SEQUENCE</scope>
</reference>
<dbReference type="EMBL" id="UOEK01000600">
    <property type="protein sequence ID" value="VAW09526.1"/>
    <property type="molecule type" value="Genomic_DNA"/>
</dbReference>
<proteinExistence type="predicted"/>
<evidence type="ECO:0000313" key="1">
    <source>
        <dbReference type="EMBL" id="VAW09526.1"/>
    </source>
</evidence>
<name>A0A3B0TR62_9ZZZZ</name>
<sequence>MNTQGLVVIPAAIRKVMGLDGTVDLVFRYEDNILTVETIGDAVAAVQEIVAGYVPTTGSHVDDFIADRRTAASRE</sequence>
<protein>
    <recommendedName>
        <fullName evidence="2">SpoVT-AbrB domain-containing protein</fullName>
    </recommendedName>
</protein>
<dbReference type="InterPro" id="IPR037914">
    <property type="entry name" value="SpoVT-AbrB_sf"/>
</dbReference>
<dbReference type="AlphaFoldDB" id="A0A3B0TR62"/>
<evidence type="ECO:0008006" key="2">
    <source>
        <dbReference type="Google" id="ProtNLM"/>
    </source>
</evidence>
<organism evidence="1">
    <name type="scientific">hydrothermal vent metagenome</name>
    <dbReference type="NCBI Taxonomy" id="652676"/>
    <lineage>
        <taxon>unclassified sequences</taxon>
        <taxon>metagenomes</taxon>
        <taxon>ecological metagenomes</taxon>
    </lineage>
</organism>